<dbReference type="InterPro" id="IPR043502">
    <property type="entry name" value="DNA/RNA_pol_sf"/>
</dbReference>
<dbReference type="InterPro" id="IPR005135">
    <property type="entry name" value="Endo/exonuclease/phosphatase"/>
</dbReference>
<dbReference type="GO" id="GO:0071897">
    <property type="term" value="P:DNA biosynthetic process"/>
    <property type="evidence" value="ECO:0007669"/>
    <property type="project" value="UniProtKB-ARBA"/>
</dbReference>
<dbReference type="CDD" id="cd01650">
    <property type="entry name" value="RT_nLTR_like"/>
    <property type="match status" value="1"/>
</dbReference>
<comment type="caution">
    <text evidence="2">The sequence shown here is derived from an EMBL/GenBank/DDBJ whole genome shotgun (WGS) entry which is preliminary data.</text>
</comment>
<organism evidence="2 3">
    <name type="scientific">Euphydryas editha</name>
    <name type="common">Edith's checkerspot</name>
    <dbReference type="NCBI Taxonomy" id="104508"/>
    <lineage>
        <taxon>Eukaryota</taxon>
        <taxon>Metazoa</taxon>
        <taxon>Ecdysozoa</taxon>
        <taxon>Arthropoda</taxon>
        <taxon>Hexapoda</taxon>
        <taxon>Insecta</taxon>
        <taxon>Pterygota</taxon>
        <taxon>Neoptera</taxon>
        <taxon>Endopterygota</taxon>
        <taxon>Lepidoptera</taxon>
        <taxon>Glossata</taxon>
        <taxon>Ditrysia</taxon>
        <taxon>Papilionoidea</taxon>
        <taxon>Nymphalidae</taxon>
        <taxon>Nymphalinae</taxon>
        <taxon>Euphydryas</taxon>
    </lineage>
</organism>
<dbReference type="Gene3D" id="3.30.70.270">
    <property type="match status" value="1"/>
</dbReference>
<name>A0AAU9TY36_EUPED</name>
<dbReference type="SUPFAM" id="SSF56672">
    <property type="entry name" value="DNA/RNA polymerases"/>
    <property type="match status" value="1"/>
</dbReference>
<reference evidence="2" key="1">
    <citation type="submission" date="2022-03" db="EMBL/GenBank/DDBJ databases">
        <authorList>
            <person name="Tunstrom K."/>
        </authorList>
    </citation>
    <scope>NUCLEOTIDE SEQUENCE</scope>
</reference>
<dbReference type="GO" id="GO:0003824">
    <property type="term" value="F:catalytic activity"/>
    <property type="evidence" value="ECO:0007669"/>
    <property type="project" value="InterPro"/>
</dbReference>
<dbReference type="Gene3D" id="3.60.10.10">
    <property type="entry name" value="Endonuclease/exonuclease/phosphatase"/>
    <property type="match status" value="1"/>
</dbReference>
<gene>
    <name evidence="2" type="ORF">EEDITHA_LOCUS7597</name>
</gene>
<dbReference type="InterPro" id="IPR000477">
    <property type="entry name" value="RT_dom"/>
</dbReference>
<proteinExistence type="predicted"/>
<sequence>MRRIGEGITDYGNYILHYKGETLGQYGVGFLIKKNLAHRIEEIKGISERITILNITLPLYKEEKWSIIQAYSPTESDKKEDISKINKFYEDLRFSMQNCNKNIIVMGDFNAQVGICNNSGEEYTVGKYGQGKRSKNGSRLVTFALENKLKILNSFYKKKETKRWTWMSPNGIYKNEIDFIMSNNPKYIKDISIIHNLNFNSDHKMVRAKLTGTKIKTKRQFRTDNISIVCTGNTTQLMNNLQKVTNKEAMNQLPIQEQYAELINLLKTETKKVNTESKKVISDETYQLLKERQELLQRKEKKINRSKISELSKKINLNIRKDKKIKRQNTLKKHIEKTGGIKKAIKELNSKKDWMLKVKTMNNNYTNKRTEIMKVATEYYRNLYQTKNPKRIISKINTDCESIPRILKEETIRAINTQKKDKTPGADQVTNELLKSTAPVIAPILTDIFNKIIDTEVIPEDWTKSTIILLHKKGDKGDIGNYRPISLMSNVYKVFSKIILSRITSSLDENQPKEQAGFRSKYSTIDHIHVLRQILQKYNEYNKTYYLGFVDYNKAFDSLEHDYIWEALRIQGIQGKYIKILQSIYSKSTARVRLETTGEEFPIERGVRQGDPISPKLFSAALEIIFRNLQWDHEGLNINGVKLNHLRFADDLILFSECPKQLEQMLQQLSDQSAKAGLTMNTAKTKIMTNTSQTYNITVNAQKIEYVEEYVYLGQLIAARNTMHKEIERRIANTWKRYWSLSEVMKNEDMPLKEKRRVYNMCILPCLTYGCQTWALTENLMNKINVCQNGIERSVIGVKRMDKIRLEEIKNVTKFKEAKKTCKTLKWRWTGHMLREKNEKWTKIVTEWYPRSGKRSKGRQTKRWEDDLKKVAGPVWMRTARDRSMWKTLEEAYVEGQAVV</sequence>
<dbReference type="PANTHER" id="PTHR47027">
    <property type="entry name" value="REVERSE TRANSCRIPTASE DOMAIN-CONTAINING PROTEIN"/>
    <property type="match status" value="1"/>
</dbReference>
<feature type="domain" description="Reverse transcriptase" evidence="1">
    <location>
        <begin position="451"/>
        <end position="717"/>
    </location>
</feature>
<dbReference type="Pfam" id="PF00078">
    <property type="entry name" value="RVT_1"/>
    <property type="match status" value="1"/>
</dbReference>
<keyword evidence="3" id="KW-1185">Reference proteome</keyword>
<accession>A0AAU9TY36</accession>
<protein>
    <recommendedName>
        <fullName evidence="1">Reverse transcriptase domain-containing protein</fullName>
    </recommendedName>
</protein>
<dbReference type="PROSITE" id="PS50878">
    <property type="entry name" value="RT_POL"/>
    <property type="match status" value="1"/>
</dbReference>
<dbReference type="PANTHER" id="PTHR47027:SF20">
    <property type="entry name" value="REVERSE TRANSCRIPTASE-LIKE PROTEIN WITH RNA-DIRECTED DNA POLYMERASE DOMAIN"/>
    <property type="match status" value="1"/>
</dbReference>
<dbReference type="EMBL" id="CAKOGL010000011">
    <property type="protein sequence ID" value="CAH2091763.1"/>
    <property type="molecule type" value="Genomic_DNA"/>
</dbReference>
<dbReference type="InterPro" id="IPR036691">
    <property type="entry name" value="Endo/exonu/phosph_ase_sf"/>
</dbReference>
<dbReference type="SUPFAM" id="SSF56219">
    <property type="entry name" value="DNase I-like"/>
    <property type="match status" value="1"/>
</dbReference>
<evidence type="ECO:0000313" key="2">
    <source>
        <dbReference type="EMBL" id="CAH2091763.1"/>
    </source>
</evidence>
<dbReference type="Proteomes" id="UP001153954">
    <property type="component" value="Unassembled WGS sequence"/>
</dbReference>
<dbReference type="InterPro" id="IPR043128">
    <property type="entry name" value="Rev_trsase/Diguanyl_cyclase"/>
</dbReference>
<evidence type="ECO:0000259" key="1">
    <source>
        <dbReference type="PROSITE" id="PS50878"/>
    </source>
</evidence>
<dbReference type="AlphaFoldDB" id="A0AAU9TY36"/>
<evidence type="ECO:0000313" key="3">
    <source>
        <dbReference type="Proteomes" id="UP001153954"/>
    </source>
</evidence>
<dbReference type="Pfam" id="PF14529">
    <property type="entry name" value="Exo_endo_phos_2"/>
    <property type="match status" value="1"/>
</dbReference>